<name>A0AAV2G9B1_9ROSI</name>
<dbReference type="Pfam" id="PF13966">
    <property type="entry name" value="zf-RVT"/>
    <property type="match status" value="1"/>
</dbReference>
<dbReference type="SUPFAM" id="SSF53098">
    <property type="entry name" value="Ribonuclease H-like"/>
    <property type="match status" value="1"/>
</dbReference>
<dbReference type="GO" id="GO:0003676">
    <property type="term" value="F:nucleic acid binding"/>
    <property type="evidence" value="ECO:0007669"/>
    <property type="project" value="InterPro"/>
</dbReference>
<dbReference type="InterPro" id="IPR053151">
    <property type="entry name" value="RNase_H-like"/>
</dbReference>
<dbReference type="CDD" id="cd06222">
    <property type="entry name" value="RNase_H_like"/>
    <property type="match status" value="1"/>
</dbReference>
<dbReference type="EMBL" id="OZ034821">
    <property type="protein sequence ID" value="CAL1407041.1"/>
    <property type="molecule type" value="Genomic_DNA"/>
</dbReference>
<protein>
    <recommendedName>
        <fullName evidence="1">RNase H type-1 domain-containing protein</fullName>
    </recommendedName>
</protein>
<dbReference type="PANTHER" id="PTHR47723:SF13">
    <property type="entry name" value="PUTATIVE-RELATED"/>
    <property type="match status" value="1"/>
</dbReference>
<dbReference type="Proteomes" id="UP001497516">
    <property type="component" value="Chromosome 8"/>
</dbReference>
<dbReference type="InterPro" id="IPR012337">
    <property type="entry name" value="RNaseH-like_sf"/>
</dbReference>
<evidence type="ECO:0000313" key="2">
    <source>
        <dbReference type="EMBL" id="CAL1407041.1"/>
    </source>
</evidence>
<dbReference type="GO" id="GO:0004523">
    <property type="term" value="F:RNA-DNA hybrid ribonuclease activity"/>
    <property type="evidence" value="ECO:0007669"/>
    <property type="project" value="InterPro"/>
</dbReference>
<feature type="domain" description="RNase H type-1" evidence="1">
    <location>
        <begin position="262"/>
        <end position="392"/>
    </location>
</feature>
<evidence type="ECO:0000259" key="1">
    <source>
        <dbReference type="PROSITE" id="PS50879"/>
    </source>
</evidence>
<dbReference type="InterPro" id="IPR044730">
    <property type="entry name" value="RNase_H-like_dom_plant"/>
</dbReference>
<accession>A0AAV2G9B1</accession>
<keyword evidence="3" id="KW-1185">Reference proteome</keyword>
<dbReference type="Pfam" id="PF13456">
    <property type="entry name" value="RVT_3"/>
    <property type="match status" value="1"/>
</dbReference>
<dbReference type="InterPro" id="IPR036397">
    <property type="entry name" value="RNaseH_sf"/>
</dbReference>
<sequence length="459" mass="51493">MQPVPEEGLELKVADCVDEEGRWLAHKFSEFLPMEIQQQITALAVDPLATSDDSLLWRPTSNGRFSTKSAYHLMMPSPQGGDHKLWKMLWNLPVPERIRCFMWLLVLGKISSNEAHCQRHLTTESDCYRCAGRVETILHIFRECPPATYFWTRVVASSDQPAFSSMSTQTWLRKNILSEDTSITGIPWNAFYSIAVWLLWKNRNDGTFQGISKTLSAPSLTQAIKVKARLWYDAWKAPTIGSDRLSPPAQRIQAEIGWKLPPPGWWKLNVDGASNGNPGVAGAGGVLRGSDGRWAGGFCASLGCCSAVMAELWGLYHGLDIAWRHGCRTLMVESDSKLAIELVNNRTDPLHPYATLLAAIRRKIAQDWVVRLSHVYREGNRVADWLSKHSLVYPYGVHEMPNSPQALVPLLREDDQGVTFPRDIVPCPPSPSLYPSLLYSSVLGLCASFHAKKKTKRRM</sequence>
<proteinExistence type="predicted"/>
<dbReference type="AlphaFoldDB" id="A0AAV2G9B1"/>
<dbReference type="InterPro" id="IPR026960">
    <property type="entry name" value="RVT-Znf"/>
</dbReference>
<evidence type="ECO:0000313" key="3">
    <source>
        <dbReference type="Proteomes" id="UP001497516"/>
    </source>
</evidence>
<dbReference type="PANTHER" id="PTHR47723">
    <property type="entry name" value="OS05G0353850 PROTEIN"/>
    <property type="match status" value="1"/>
</dbReference>
<dbReference type="PROSITE" id="PS50879">
    <property type="entry name" value="RNASE_H_1"/>
    <property type="match status" value="1"/>
</dbReference>
<dbReference type="InterPro" id="IPR002156">
    <property type="entry name" value="RNaseH_domain"/>
</dbReference>
<dbReference type="Gene3D" id="3.30.420.10">
    <property type="entry name" value="Ribonuclease H-like superfamily/Ribonuclease H"/>
    <property type="match status" value="1"/>
</dbReference>
<organism evidence="2 3">
    <name type="scientific">Linum trigynum</name>
    <dbReference type="NCBI Taxonomy" id="586398"/>
    <lineage>
        <taxon>Eukaryota</taxon>
        <taxon>Viridiplantae</taxon>
        <taxon>Streptophyta</taxon>
        <taxon>Embryophyta</taxon>
        <taxon>Tracheophyta</taxon>
        <taxon>Spermatophyta</taxon>
        <taxon>Magnoliopsida</taxon>
        <taxon>eudicotyledons</taxon>
        <taxon>Gunneridae</taxon>
        <taxon>Pentapetalae</taxon>
        <taxon>rosids</taxon>
        <taxon>fabids</taxon>
        <taxon>Malpighiales</taxon>
        <taxon>Linaceae</taxon>
        <taxon>Linum</taxon>
    </lineage>
</organism>
<gene>
    <name evidence="2" type="ORF">LTRI10_LOCUS46730</name>
</gene>
<reference evidence="2 3" key="1">
    <citation type="submission" date="2024-04" db="EMBL/GenBank/DDBJ databases">
        <authorList>
            <person name="Fracassetti M."/>
        </authorList>
    </citation>
    <scope>NUCLEOTIDE SEQUENCE [LARGE SCALE GENOMIC DNA]</scope>
</reference>